<dbReference type="Pfam" id="PF13966">
    <property type="entry name" value="zf-RVT"/>
    <property type="match status" value="1"/>
</dbReference>
<evidence type="ECO:0000259" key="1">
    <source>
        <dbReference type="Pfam" id="PF13966"/>
    </source>
</evidence>
<accession>A0AAD8LJH9</accession>
<sequence length="210" mass="24983">MIVYKLGSQSNWSWRWRRQPLHLNEIQQFHDCQNLLAHVHLSNNEDRWQWTKDPSGKFTVASMRRLLNNPTITNNFTFQWNSWVPLKANIFAWRAEKERIATRSALRIRGIHLDSHLCPLCGDYEENADHLLVSCYVANMVWHYISSWCKIQPIFAFTIKNILEFHKAINASKRKQKLVQAIILTSCWTIWKTRNEKTFDNKDLNLAKLF</sequence>
<gene>
    <name evidence="2" type="ORF">QVD17_06507</name>
</gene>
<keyword evidence="3" id="KW-1185">Reference proteome</keyword>
<organism evidence="2 3">
    <name type="scientific">Tagetes erecta</name>
    <name type="common">African marigold</name>
    <dbReference type="NCBI Taxonomy" id="13708"/>
    <lineage>
        <taxon>Eukaryota</taxon>
        <taxon>Viridiplantae</taxon>
        <taxon>Streptophyta</taxon>
        <taxon>Embryophyta</taxon>
        <taxon>Tracheophyta</taxon>
        <taxon>Spermatophyta</taxon>
        <taxon>Magnoliopsida</taxon>
        <taxon>eudicotyledons</taxon>
        <taxon>Gunneridae</taxon>
        <taxon>Pentapetalae</taxon>
        <taxon>asterids</taxon>
        <taxon>campanulids</taxon>
        <taxon>Asterales</taxon>
        <taxon>Asteraceae</taxon>
        <taxon>Asteroideae</taxon>
        <taxon>Heliantheae alliance</taxon>
        <taxon>Tageteae</taxon>
        <taxon>Tagetes</taxon>
    </lineage>
</organism>
<protein>
    <recommendedName>
        <fullName evidence="1">Reverse transcriptase zinc-binding domain-containing protein</fullName>
    </recommendedName>
</protein>
<feature type="domain" description="Reverse transcriptase zinc-binding" evidence="1">
    <location>
        <begin position="58"/>
        <end position="142"/>
    </location>
</feature>
<dbReference type="PANTHER" id="PTHR33116:SF78">
    <property type="entry name" value="OS12G0587133 PROTEIN"/>
    <property type="match status" value="1"/>
</dbReference>
<dbReference type="Proteomes" id="UP001229421">
    <property type="component" value="Unassembled WGS sequence"/>
</dbReference>
<reference evidence="2" key="1">
    <citation type="journal article" date="2023" name="bioRxiv">
        <title>Improved chromosome-level genome assembly for marigold (Tagetes erecta).</title>
        <authorList>
            <person name="Jiang F."/>
            <person name="Yuan L."/>
            <person name="Wang S."/>
            <person name="Wang H."/>
            <person name="Xu D."/>
            <person name="Wang A."/>
            <person name="Fan W."/>
        </authorList>
    </citation>
    <scope>NUCLEOTIDE SEQUENCE</scope>
    <source>
        <strain evidence="2">WSJ</strain>
        <tissue evidence="2">Leaf</tissue>
    </source>
</reference>
<dbReference type="InterPro" id="IPR026960">
    <property type="entry name" value="RVT-Znf"/>
</dbReference>
<evidence type="ECO:0000313" key="2">
    <source>
        <dbReference type="EMBL" id="KAK1440678.1"/>
    </source>
</evidence>
<dbReference type="PANTHER" id="PTHR33116">
    <property type="entry name" value="REVERSE TRANSCRIPTASE ZINC-BINDING DOMAIN-CONTAINING PROTEIN-RELATED-RELATED"/>
    <property type="match status" value="1"/>
</dbReference>
<dbReference type="AlphaFoldDB" id="A0AAD8LJH9"/>
<evidence type="ECO:0000313" key="3">
    <source>
        <dbReference type="Proteomes" id="UP001229421"/>
    </source>
</evidence>
<proteinExistence type="predicted"/>
<dbReference type="EMBL" id="JAUHHV010000001">
    <property type="protein sequence ID" value="KAK1440678.1"/>
    <property type="molecule type" value="Genomic_DNA"/>
</dbReference>
<name>A0AAD8LJH9_TARER</name>
<comment type="caution">
    <text evidence="2">The sequence shown here is derived from an EMBL/GenBank/DDBJ whole genome shotgun (WGS) entry which is preliminary data.</text>
</comment>